<gene>
    <name evidence="12" type="primary">Slc25a30_1</name>
    <name evidence="12" type="ORF">FJT64_001743</name>
</gene>
<feature type="repeat" description="Solcar" evidence="10">
    <location>
        <begin position="222"/>
        <end position="319"/>
    </location>
</feature>
<dbReference type="SUPFAM" id="SSF103506">
    <property type="entry name" value="Mitochondrial carrier"/>
    <property type="match status" value="1"/>
</dbReference>
<keyword evidence="13" id="KW-1185">Reference proteome</keyword>
<keyword evidence="5" id="KW-0677">Repeat</keyword>
<dbReference type="Gene3D" id="1.50.40.10">
    <property type="entry name" value="Mitochondrial carrier domain"/>
    <property type="match status" value="1"/>
</dbReference>
<dbReference type="PANTHER" id="PTHR45618">
    <property type="entry name" value="MITOCHONDRIAL DICARBOXYLATE CARRIER-RELATED"/>
    <property type="match status" value="1"/>
</dbReference>
<keyword evidence="7" id="KW-1133">Transmembrane helix</keyword>
<evidence type="ECO:0000256" key="8">
    <source>
        <dbReference type="ARBA" id="ARBA00023128"/>
    </source>
</evidence>
<dbReference type="Pfam" id="PF00153">
    <property type="entry name" value="Mito_carr"/>
    <property type="match status" value="3"/>
</dbReference>
<keyword evidence="3 11" id="KW-0813">Transport</keyword>
<dbReference type="PRINTS" id="PR00926">
    <property type="entry name" value="MITOCARRIER"/>
</dbReference>
<dbReference type="InterPro" id="IPR050391">
    <property type="entry name" value="Mito_Metabolite_Transporter"/>
</dbReference>
<dbReference type="PROSITE" id="PS50920">
    <property type="entry name" value="SOLCAR"/>
    <property type="match status" value="3"/>
</dbReference>
<evidence type="ECO:0000256" key="2">
    <source>
        <dbReference type="ARBA" id="ARBA00006375"/>
    </source>
</evidence>
<evidence type="ECO:0000313" key="12">
    <source>
        <dbReference type="EMBL" id="KAF0312749.1"/>
    </source>
</evidence>
<name>A0A6A4X5G8_AMPAM</name>
<evidence type="ECO:0000256" key="6">
    <source>
        <dbReference type="ARBA" id="ARBA00022792"/>
    </source>
</evidence>
<protein>
    <submittedName>
        <fullName evidence="12">Kidney mitochondrial carrier protein 1</fullName>
    </submittedName>
</protein>
<keyword evidence="6" id="KW-0999">Mitochondrion inner membrane</keyword>
<dbReference type="GO" id="GO:0005743">
    <property type="term" value="C:mitochondrial inner membrane"/>
    <property type="evidence" value="ECO:0007669"/>
    <property type="project" value="UniProtKB-SubCell"/>
</dbReference>
<dbReference type="InterPro" id="IPR018108">
    <property type="entry name" value="MCP_transmembrane"/>
</dbReference>
<reference evidence="12 13" key="1">
    <citation type="submission" date="2019-07" db="EMBL/GenBank/DDBJ databases">
        <title>Draft genome assembly of a fouling barnacle, Amphibalanus amphitrite (Darwin, 1854): The first reference genome for Thecostraca.</title>
        <authorList>
            <person name="Kim W."/>
        </authorList>
    </citation>
    <scope>NUCLEOTIDE SEQUENCE [LARGE SCALE GENOMIC DNA]</scope>
    <source>
        <strain evidence="12">SNU_AA5</strain>
        <tissue evidence="12">Soma without cirri and trophi</tissue>
    </source>
</reference>
<dbReference type="AlphaFoldDB" id="A0A6A4X5G8"/>
<dbReference type="OrthoDB" id="756301at2759"/>
<dbReference type="Proteomes" id="UP000440578">
    <property type="component" value="Unassembled WGS sequence"/>
</dbReference>
<evidence type="ECO:0000256" key="1">
    <source>
        <dbReference type="ARBA" id="ARBA00004448"/>
    </source>
</evidence>
<proteinExistence type="inferred from homology"/>
<evidence type="ECO:0000256" key="4">
    <source>
        <dbReference type="ARBA" id="ARBA00022692"/>
    </source>
</evidence>
<dbReference type="InterPro" id="IPR002067">
    <property type="entry name" value="MCP"/>
</dbReference>
<comment type="similarity">
    <text evidence="2 11">Belongs to the mitochondrial carrier (TC 2.A.29) family.</text>
</comment>
<keyword evidence="4 10" id="KW-0812">Transmembrane</keyword>
<dbReference type="FunFam" id="1.50.40.10:FF:000006">
    <property type="entry name" value="brain mitochondrial carrier protein 1 isoform X1"/>
    <property type="match status" value="1"/>
</dbReference>
<evidence type="ECO:0000256" key="7">
    <source>
        <dbReference type="ARBA" id="ARBA00022989"/>
    </source>
</evidence>
<keyword evidence="9 10" id="KW-0472">Membrane</keyword>
<comment type="caution">
    <text evidence="12">The sequence shown here is derived from an EMBL/GenBank/DDBJ whole genome shotgun (WGS) entry which is preliminary data.</text>
</comment>
<sequence>MTERRAPERPATRMGPQSTRRDWRPFLYGGMSSCFAEFCTFPIDTTKIRLQVQGQRVAGLRELRYRGMSHALVRISQEEGLRALYRGISPAVLRQSTYGTIKFGVYYTMKGVICPNPADETLLSNVCCAIVAGVVSSSIANPTDVLKVRMQAANDSVRQKGMVRCFSDIYQQEGVRGLWRGVGPTAQRAAVIVGVELPLYDFFKRYFIQNDIMGDSTGNHFASSLLSSLGGAVASTPIDVLRTRMMNQRALLHAGPAAAAAASEGVVPAHFYRSSLDCLYKTVRYEGCRALYKGFVPTWLRLGPWNIIFFVSFERLKQLY</sequence>
<feature type="repeat" description="Solcar" evidence="10">
    <location>
        <begin position="24"/>
        <end position="112"/>
    </location>
</feature>
<comment type="subcellular location">
    <subcellularLocation>
        <location evidence="1">Mitochondrion inner membrane</location>
        <topology evidence="1">Multi-pass membrane protein</topology>
    </subcellularLocation>
</comment>
<dbReference type="GO" id="GO:0055085">
    <property type="term" value="P:transmembrane transport"/>
    <property type="evidence" value="ECO:0007669"/>
    <property type="project" value="InterPro"/>
</dbReference>
<dbReference type="EMBL" id="VIIS01000137">
    <property type="protein sequence ID" value="KAF0312749.1"/>
    <property type="molecule type" value="Genomic_DNA"/>
</dbReference>
<evidence type="ECO:0000256" key="5">
    <source>
        <dbReference type="ARBA" id="ARBA00022737"/>
    </source>
</evidence>
<feature type="repeat" description="Solcar" evidence="10">
    <location>
        <begin position="120"/>
        <end position="206"/>
    </location>
</feature>
<accession>A0A6A4X5G8</accession>
<keyword evidence="8" id="KW-0496">Mitochondrion</keyword>
<organism evidence="12 13">
    <name type="scientific">Amphibalanus amphitrite</name>
    <name type="common">Striped barnacle</name>
    <name type="synonym">Balanus amphitrite</name>
    <dbReference type="NCBI Taxonomy" id="1232801"/>
    <lineage>
        <taxon>Eukaryota</taxon>
        <taxon>Metazoa</taxon>
        <taxon>Ecdysozoa</taxon>
        <taxon>Arthropoda</taxon>
        <taxon>Crustacea</taxon>
        <taxon>Multicrustacea</taxon>
        <taxon>Cirripedia</taxon>
        <taxon>Thoracica</taxon>
        <taxon>Thoracicalcarea</taxon>
        <taxon>Balanomorpha</taxon>
        <taxon>Balanoidea</taxon>
        <taxon>Balanidae</taxon>
        <taxon>Amphibalaninae</taxon>
        <taxon>Amphibalanus</taxon>
    </lineage>
</organism>
<evidence type="ECO:0000256" key="11">
    <source>
        <dbReference type="RuleBase" id="RU000488"/>
    </source>
</evidence>
<evidence type="ECO:0000313" key="13">
    <source>
        <dbReference type="Proteomes" id="UP000440578"/>
    </source>
</evidence>
<evidence type="ECO:0000256" key="10">
    <source>
        <dbReference type="PROSITE-ProRule" id="PRU00282"/>
    </source>
</evidence>
<dbReference type="InterPro" id="IPR023395">
    <property type="entry name" value="MCP_dom_sf"/>
</dbReference>
<evidence type="ECO:0000256" key="3">
    <source>
        <dbReference type="ARBA" id="ARBA00022448"/>
    </source>
</evidence>
<evidence type="ECO:0000256" key="9">
    <source>
        <dbReference type="ARBA" id="ARBA00023136"/>
    </source>
</evidence>